<reference evidence="1 2" key="1">
    <citation type="submission" date="2016-07" db="EMBL/GenBank/DDBJ databases">
        <authorList>
            <person name="Townsley L."/>
            <person name="Shank E.A."/>
        </authorList>
    </citation>
    <scope>NUCLEOTIDE SEQUENCE [LARGE SCALE GENOMIC DNA]</scope>
    <source>
        <strain evidence="1 2">CH01</strain>
    </source>
</reference>
<evidence type="ECO:0000313" key="1">
    <source>
        <dbReference type="EMBL" id="ODG91518.1"/>
    </source>
</evidence>
<name>A0ABX2ZWS6_9BACI</name>
<evidence type="ECO:0000313" key="2">
    <source>
        <dbReference type="Proteomes" id="UP000094580"/>
    </source>
</evidence>
<dbReference type="EMBL" id="MDKC01000023">
    <property type="protein sequence ID" value="ODG91518.1"/>
    <property type="molecule type" value="Genomic_DNA"/>
</dbReference>
<organism evidence="1 2">
    <name type="scientific">Gottfriedia luciferensis</name>
    <dbReference type="NCBI Taxonomy" id="178774"/>
    <lineage>
        <taxon>Bacteria</taxon>
        <taxon>Bacillati</taxon>
        <taxon>Bacillota</taxon>
        <taxon>Bacilli</taxon>
        <taxon>Bacillales</taxon>
        <taxon>Bacillaceae</taxon>
        <taxon>Gottfriedia</taxon>
    </lineage>
</organism>
<dbReference type="RefSeq" id="WP_069034278.1">
    <property type="nucleotide sequence ID" value="NZ_MDKC01000023.1"/>
</dbReference>
<proteinExistence type="predicted"/>
<accession>A0ABX2ZWS6</accession>
<protein>
    <submittedName>
        <fullName evidence="1">Uncharacterized protein</fullName>
    </submittedName>
</protein>
<sequence length="162" mass="18472">MPNILPNDNELLQGVLHKVILYRVTRNLNNELVSRKIKHYQLSEATGRSGNWFNRTFNNLEDMRVSTLIKSIAAVSKISKQNKDNPILITSILNNEIMEIASVLLDLNDVEIKDLLSPDSGMTDFFKNLKFYVDSLETTNDISVEESDVCGRIFNLINEGER</sequence>
<comment type="caution">
    <text evidence="1">The sequence shown here is derived from an EMBL/GenBank/DDBJ whole genome shotgun (WGS) entry which is preliminary data.</text>
</comment>
<keyword evidence="2" id="KW-1185">Reference proteome</keyword>
<gene>
    <name evidence="1" type="ORF">BED47_07655</name>
</gene>
<dbReference type="Proteomes" id="UP000094580">
    <property type="component" value="Unassembled WGS sequence"/>
</dbReference>